<name>A0A0H4XM15_9BACT</name>
<sequence>MPRPFIIACAAALLTAPSAFAQPAPAAPQVSSSPAQKKLAPNPMNEAMRRIRSELQTVPAPRPEDVKSVDAIIAALYNVISGPAGQPRDWERFRSLFHPGAQMIPMRKAKPGPSPVATPFSPEAYVGSATVAFGKRGFFEKELHRQTSGYGHMVHAMSAYETRESLNGPVLVQGVNSIQLVFDGQRWWILNIAWTDDKATETPVPKDFTRK</sequence>
<proteinExistence type="predicted"/>
<accession>A0A0H4XM15</accession>
<dbReference type="EMBL" id="CP012109">
    <property type="protein sequence ID" value="AKQ69322.1"/>
    <property type="molecule type" value="Genomic_DNA"/>
</dbReference>
<gene>
    <name evidence="2" type="ORF">A176_006234</name>
</gene>
<organism evidence="2 3">
    <name type="scientific">Pseudomyxococcus hansupus</name>
    <dbReference type="NCBI Taxonomy" id="1297742"/>
    <lineage>
        <taxon>Bacteria</taxon>
        <taxon>Pseudomonadati</taxon>
        <taxon>Myxococcota</taxon>
        <taxon>Myxococcia</taxon>
        <taxon>Myxococcales</taxon>
        <taxon>Cystobacterineae</taxon>
        <taxon>Myxococcaceae</taxon>
        <taxon>Pseudomyxococcus</taxon>
    </lineage>
</organism>
<keyword evidence="3" id="KW-1185">Reference proteome</keyword>
<dbReference type="RefSeq" id="WP_002638724.1">
    <property type="nucleotide sequence ID" value="NZ_CP012109.1"/>
</dbReference>
<dbReference type="eggNOG" id="ENOG502ZPJP">
    <property type="taxonomic scope" value="Bacteria"/>
</dbReference>
<dbReference type="OrthoDB" id="8754772at2"/>
<dbReference type="PATRIC" id="fig|1297742.4.peg.6326"/>
<evidence type="ECO:0000313" key="2">
    <source>
        <dbReference type="EMBL" id="AKQ69322.1"/>
    </source>
</evidence>
<feature type="chain" id="PRO_5005212864" description="Nuclear transport factor 2 family protein" evidence="1">
    <location>
        <begin position="22"/>
        <end position="211"/>
    </location>
</feature>
<protein>
    <recommendedName>
        <fullName evidence="4">Nuclear transport factor 2 family protein</fullName>
    </recommendedName>
</protein>
<dbReference type="KEGG" id="mym:A176_006234"/>
<evidence type="ECO:0000256" key="1">
    <source>
        <dbReference type="SAM" id="SignalP"/>
    </source>
</evidence>
<dbReference type="AlphaFoldDB" id="A0A0H4XM15"/>
<evidence type="ECO:0000313" key="3">
    <source>
        <dbReference type="Proteomes" id="UP000009026"/>
    </source>
</evidence>
<feature type="signal peptide" evidence="1">
    <location>
        <begin position="1"/>
        <end position="21"/>
    </location>
</feature>
<evidence type="ECO:0008006" key="4">
    <source>
        <dbReference type="Google" id="ProtNLM"/>
    </source>
</evidence>
<dbReference type="STRING" id="1297742.A176_006234"/>
<keyword evidence="1" id="KW-0732">Signal</keyword>
<reference evidence="2 3" key="1">
    <citation type="journal article" date="2016" name="PLoS ONE">
        <title>Complete Genome Sequence and Comparative Genomics of a Novel Myxobacterium Myxococcus hansupus.</title>
        <authorList>
            <person name="Sharma G."/>
            <person name="Narwani T."/>
            <person name="Subramanian S."/>
        </authorList>
    </citation>
    <scope>NUCLEOTIDE SEQUENCE [LARGE SCALE GENOMIC DNA]</scope>
    <source>
        <strain evidence="3">mixupus</strain>
    </source>
</reference>
<dbReference type="Proteomes" id="UP000009026">
    <property type="component" value="Chromosome"/>
</dbReference>
<dbReference type="Gene3D" id="3.10.450.50">
    <property type="match status" value="1"/>
</dbReference>